<protein>
    <submittedName>
        <fullName evidence="2">Uncharacterized protein</fullName>
    </submittedName>
</protein>
<accession>A0A6A5QNG7</accession>
<evidence type="ECO:0000313" key="3">
    <source>
        <dbReference type="Proteomes" id="UP000800096"/>
    </source>
</evidence>
<evidence type="ECO:0000313" key="2">
    <source>
        <dbReference type="EMBL" id="KAF1916398.1"/>
    </source>
</evidence>
<dbReference type="EMBL" id="ML979135">
    <property type="protein sequence ID" value="KAF1916398.1"/>
    <property type="molecule type" value="Genomic_DNA"/>
</dbReference>
<gene>
    <name evidence="2" type="ORF">BDU57DRAFT_230663</name>
</gene>
<keyword evidence="3" id="KW-1185">Reference proteome</keyword>
<feature type="region of interest" description="Disordered" evidence="1">
    <location>
        <begin position="69"/>
        <end position="111"/>
    </location>
</feature>
<proteinExistence type="predicted"/>
<name>A0A6A5QNG7_AMPQU</name>
<sequence>MSHKPTCPYYHEVRLPACTCLPHAPVQTYLTRHSSALRTPQPLYPSAMQHAVQSTRLIQRSISQDHDLLNDTAKPAPKHVHFRAAPRLTLPRNKSDDNTMQRVPAPQPPPRILTPHSFIPTIYIVTFATDTYPLTHAPTIARLVTTQVPRRNPPIPHLYTLSCHSFTPPPQALCAVYSGIAPLIQDIVLCDPGAARAVRAAVRRLLDEGRRGVRECSMSVCCHAGTHRSVAVGERIAQGVKGEVKRVGGEVRVVVRHVSRVRGRGEEF</sequence>
<organism evidence="2 3">
    <name type="scientific">Ampelomyces quisqualis</name>
    <name type="common">Powdery mildew agent</name>
    <dbReference type="NCBI Taxonomy" id="50730"/>
    <lineage>
        <taxon>Eukaryota</taxon>
        <taxon>Fungi</taxon>
        <taxon>Dikarya</taxon>
        <taxon>Ascomycota</taxon>
        <taxon>Pezizomycotina</taxon>
        <taxon>Dothideomycetes</taxon>
        <taxon>Pleosporomycetidae</taxon>
        <taxon>Pleosporales</taxon>
        <taxon>Pleosporineae</taxon>
        <taxon>Phaeosphaeriaceae</taxon>
        <taxon>Ampelomyces</taxon>
    </lineage>
</organism>
<dbReference type="Proteomes" id="UP000800096">
    <property type="component" value="Unassembled WGS sequence"/>
</dbReference>
<reference evidence="2" key="1">
    <citation type="journal article" date="2020" name="Stud. Mycol.">
        <title>101 Dothideomycetes genomes: a test case for predicting lifestyles and emergence of pathogens.</title>
        <authorList>
            <person name="Haridas S."/>
            <person name="Albert R."/>
            <person name="Binder M."/>
            <person name="Bloem J."/>
            <person name="Labutti K."/>
            <person name="Salamov A."/>
            <person name="Andreopoulos B."/>
            <person name="Baker S."/>
            <person name="Barry K."/>
            <person name="Bills G."/>
            <person name="Bluhm B."/>
            <person name="Cannon C."/>
            <person name="Castanera R."/>
            <person name="Culley D."/>
            <person name="Daum C."/>
            <person name="Ezra D."/>
            <person name="Gonzalez J."/>
            <person name="Henrissat B."/>
            <person name="Kuo A."/>
            <person name="Liang C."/>
            <person name="Lipzen A."/>
            <person name="Lutzoni F."/>
            <person name="Magnuson J."/>
            <person name="Mondo S."/>
            <person name="Nolan M."/>
            <person name="Ohm R."/>
            <person name="Pangilinan J."/>
            <person name="Park H.-J."/>
            <person name="Ramirez L."/>
            <person name="Alfaro M."/>
            <person name="Sun H."/>
            <person name="Tritt A."/>
            <person name="Yoshinaga Y."/>
            <person name="Zwiers L.-H."/>
            <person name="Turgeon B."/>
            <person name="Goodwin S."/>
            <person name="Spatafora J."/>
            <person name="Crous P."/>
            <person name="Grigoriev I."/>
        </authorList>
    </citation>
    <scope>NUCLEOTIDE SEQUENCE</scope>
    <source>
        <strain evidence="2">HMLAC05119</strain>
    </source>
</reference>
<dbReference type="OrthoDB" id="5418695at2759"/>
<evidence type="ECO:0000256" key="1">
    <source>
        <dbReference type="SAM" id="MobiDB-lite"/>
    </source>
</evidence>
<dbReference type="AlphaFoldDB" id="A0A6A5QNG7"/>